<dbReference type="AlphaFoldDB" id="A0A928UWC3"/>
<organism evidence="4 5">
    <name type="scientific">Sphingobacterium hungaricum</name>
    <dbReference type="NCBI Taxonomy" id="2082723"/>
    <lineage>
        <taxon>Bacteria</taxon>
        <taxon>Pseudomonadati</taxon>
        <taxon>Bacteroidota</taxon>
        <taxon>Sphingobacteriia</taxon>
        <taxon>Sphingobacteriales</taxon>
        <taxon>Sphingobacteriaceae</taxon>
        <taxon>Sphingobacterium</taxon>
    </lineage>
</organism>
<comment type="caution">
    <text evidence="4">The sequence shown here is derived from an EMBL/GenBank/DDBJ whole genome shotgun (WGS) entry which is preliminary data.</text>
</comment>
<proteinExistence type="predicted"/>
<dbReference type="Gene3D" id="3.40.190.10">
    <property type="entry name" value="Periplasmic binding protein-like II"/>
    <property type="match status" value="2"/>
</dbReference>
<sequence>MMRLVNIFFLFAFVFVVACQSSKTEGKAEASDKDDILTGTLNVAVDESVLPLIQEQVDVFHQSYPNSKVNLIPAPEILAINTLLTDKAPIGILTRELSAKENEYFAQRSISPRIFKIGYDGIILVGNKSSADTSIRVSDIVELLNGSTKGSANLIFDNLNSSALRYLKELGNLETVSSKSVQTQKDVDAILNAVVSNPASIGVMSLNQYIDASESFGEKDKIRILSVQNNGEGAKDGLFHKPSQSSLATETYPLSRPIYVLNYQPNTGLGIGFSAFLTGDRGQRIVLKSGLLPASMPGREIIIKDNIN</sequence>
<dbReference type="PROSITE" id="PS51257">
    <property type="entry name" value="PROKAR_LIPOPROTEIN"/>
    <property type="match status" value="1"/>
</dbReference>
<reference evidence="4" key="1">
    <citation type="submission" date="2018-02" db="EMBL/GenBank/DDBJ databases">
        <authorList>
            <person name="Vasarhelyi B.M."/>
            <person name="Deshmukh S."/>
            <person name="Balint B."/>
            <person name="Kukolya J."/>
        </authorList>
    </citation>
    <scope>NUCLEOTIDE SEQUENCE</scope>
    <source>
        <strain evidence="4">KB22</strain>
    </source>
</reference>
<dbReference type="PANTHER" id="PTHR30570">
    <property type="entry name" value="PERIPLASMIC PHOSPHATE BINDING COMPONENT OF PHOSPHATE ABC TRANSPORTER"/>
    <property type="match status" value="1"/>
</dbReference>
<feature type="signal peptide" evidence="2">
    <location>
        <begin position="1"/>
        <end position="18"/>
    </location>
</feature>
<name>A0A928UWC3_9SPHI</name>
<evidence type="ECO:0000259" key="3">
    <source>
        <dbReference type="Pfam" id="PF12849"/>
    </source>
</evidence>
<dbReference type="PANTHER" id="PTHR30570:SF1">
    <property type="entry name" value="PHOSPHATE-BINDING PROTEIN PSTS"/>
    <property type="match status" value="1"/>
</dbReference>
<feature type="domain" description="PBP" evidence="3">
    <location>
        <begin position="39"/>
        <end position="280"/>
    </location>
</feature>
<dbReference type="Pfam" id="PF12849">
    <property type="entry name" value="PBP_like_2"/>
    <property type="match status" value="1"/>
</dbReference>
<evidence type="ECO:0000313" key="5">
    <source>
        <dbReference type="Proteomes" id="UP000616201"/>
    </source>
</evidence>
<gene>
    <name evidence="4" type="ORF">C4F49_10810</name>
</gene>
<accession>A0A928UWC3</accession>
<keyword evidence="5" id="KW-1185">Reference proteome</keyword>
<feature type="chain" id="PRO_5037852309" evidence="2">
    <location>
        <begin position="19"/>
        <end position="308"/>
    </location>
</feature>
<protein>
    <submittedName>
        <fullName evidence="4">Phosphate ABC transporter</fullName>
    </submittedName>
</protein>
<dbReference type="InterPro" id="IPR024370">
    <property type="entry name" value="PBP_domain"/>
</dbReference>
<evidence type="ECO:0000313" key="4">
    <source>
        <dbReference type="EMBL" id="MBE8714173.1"/>
    </source>
</evidence>
<dbReference type="RefSeq" id="WP_196934347.1">
    <property type="nucleotide sequence ID" value="NZ_MU158697.1"/>
</dbReference>
<dbReference type="SUPFAM" id="SSF53850">
    <property type="entry name" value="Periplasmic binding protein-like II"/>
    <property type="match status" value="1"/>
</dbReference>
<evidence type="ECO:0000256" key="1">
    <source>
        <dbReference type="ARBA" id="ARBA00022729"/>
    </source>
</evidence>
<dbReference type="InterPro" id="IPR050811">
    <property type="entry name" value="Phosphate_ABC_transporter"/>
</dbReference>
<dbReference type="EMBL" id="PRDK01000005">
    <property type="protein sequence ID" value="MBE8714173.1"/>
    <property type="molecule type" value="Genomic_DNA"/>
</dbReference>
<keyword evidence="1 2" id="KW-0732">Signal</keyword>
<dbReference type="Proteomes" id="UP000616201">
    <property type="component" value="Unassembled WGS sequence"/>
</dbReference>
<evidence type="ECO:0000256" key="2">
    <source>
        <dbReference type="SAM" id="SignalP"/>
    </source>
</evidence>